<keyword evidence="3 13" id="KW-0812">Transmembrane</keyword>
<evidence type="ECO:0000256" key="5">
    <source>
        <dbReference type="ARBA" id="ARBA00022771"/>
    </source>
</evidence>
<keyword evidence="4" id="KW-0479">Metal-binding</keyword>
<evidence type="ECO:0000256" key="10">
    <source>
        <dbReference type="ARBA" id="ARBA00031107"/>
    </source>
</evidence>
<evidence type="ECO:0000256" key="6">
    <source>
        <dbReference type="ARBA" id="ARBA00022833"/>
    </source>
</evidence>
<dbReference type="InterPro" id="IPR010652">
    <property type="entry name" value="DUF1232"/>
</dbReference>
<feature type="domain" description="RING-type" evidence="14">
    <location>
        <begin position="149"/>
        <end position="192"/>
    </location>
</feature>
<dbReference type="Pfam" id="PF06803">
    <property type="entry name" value="DUF1232"/>
    <property type="match status" value="1"/>
</dbReference>
<dbReference type="AlphaFoldDB" id="A0A085M917"/>
<keyword evidence="7 13" id="KW-1133">Transmembrane helix</keyword>
<dbReference type="Pfam" id="PF13920">
    <property type="entry name" value="zf-C3HC4_3"/>
    <property type="match status" value="1"/>
</dbReference>
<dbReference type="PROSITE" id="PS00518">
    <property type="entry name" value="ZF_RING_1"/>
    <property type="match status" value="1"/>
</dbReference>
<feature type="compositionally biased region" description="Acidic residues" evidence="12">
    <location>
        <begin position="126"/>
        <end position="135"/>
    </location>
</feature>
<evidence type="ECO:0000313" key="15">
    <source>
        <dbReference type="EMBL" id="KFD53713.1"/>
    </source>
</evidence>
<evidence type="ECO:0000256" key="8">
    <source>
        <dbReference type="ARBA" id="ARBA00023136"/>
    </source>
</evidence>
<dbReference type="SMART" id="SM00184">
    <property type="entry name" value="RING"/>
    <property type="match status" value="1"/>
</dbReference>
<dbReference type="InterPro" id="IPR001841">
    <property type="entry name" value="Znf_RING"/>
</dbReference>
<dbReference type="GO" id="GO:0061630">
    <property type="term" value="F:ubiquitin protein ligase activity"/>
    <property type="evidence" value="ECO:0007669"/>
    <property type="project" value="InterPro"/>
</dbReference>
<evidence type="ECO:0000256" key="12">
    <source>
        <dbReference type="SAM" id="MobiDB-lite"/>
    </source>
</evidence>
<organism evidence="15 16">
    <name type="scientific">Trichuris suis</name>
    <name type="common">pig whipworm</name>
    <dbReference type="NCBI Taxonomy" id="68888"/>
    <lineage>
        <taxon>Eukaryota</taxon>
        <taxon>Metazoa</taxon>
        <taxon>Ecdysozoa</taxon>
        <taxon>Nematoda</taxon>
        <taxon>Enoplea</taxon>
        <taxon>Dorylaimia</taxon>
        <taxon>Trichinellida</taxon>
        <taxon>Trichuridae</taxon>
        <taxon>Trichuris</taxon>
    </lineage>
</organism>
<sequence length="319" mass="36154">MIGNQVSLMLMLPSATELTKVLLLCLHYGSFLMQPTDPVVEGENDFILGFGNEVLVTILVALLVAPFVSWLAQYTRTSNCIIRWIYDTATLMQSGLRQLLCSISHWFGERLLSHSSINRPASTERDGEEEEEEEAIVSAPVRSADSNVCCVCLMVHRLPTLSNCGHMFCAQCILGYWQHGFIGNALRCPMCRGSVTLLMPCFTAEERQANPSIIQEITSYNRRFSGAPRPWLEYITEIPVLISHMFRQFFSVGNLMWMFRLRIVVCVIVAIVYALSPFDIIPEALFGLLGMLDDIFVVVLLLVYLSIAYRRFISFHLHR</sequence>
<evidence type="ECO:0000256" key="3">
    <source>
        <dbReference type="ARBA" id="ARBA00022692"/>
    </source>
</evidence>
<keyword evidence="16" id="KW-1185">Reference proteome</keyword>
<dbReference type="InterPro" id="IPR013083">
    <property type="entry name" value="Znf_RING/FYVE/PHD"/>
</dbReference>
<dbReference type="GO" id="GO:0008270">
    <property type="term" value="F:zinc ion binding"/>
    <property type="evidence" value="ECO:0007669"/>
    <property type="project" value="UniProtKB-KW"/>
</dbReference>
<dbReference type="InterPro" id="IPR038896">
    <property type="entry name" value="RNF170"/>
</dbReference>
<evidence type="ECO:0000256" key="11">
    <source>
        <dbReference type="PROSITE-ProRule" id="PRU00175"/>
    </source>
</evidence>
<dbReference type="PANTHER" id="PTHR22894">
    <property type="entry name" value="RING-TYPE DOMAIN-CONTAINING PROTEIN"/>
    <property type="match status" value="1"/>
</dbReference>
<evidence type="ECO:0000256" key="7">
    <source>
        <dbReference type="ARBA" id="ARBA00022989"/>
    </source>
</evidence>
<gene>
    <name evidence="15" type="ORF">M513_05418</name>
</gene>
<reference evidence="15 16" key="1">
    <citation type="journal article" date="2014" name="Nat. Genet.">
        <title>Genome and transcriptome of the porcine whipworm Trichuris suis.</title>
        <authorList>
            <person name="Jex A.R."/>
            <person name="Nejsum P."/>
            <person name="Schwarz E.M."/>
            <person name="Hu L."/>
            <person name="Young N.D."/>
            <person name="Hall R.S."/>
            <person name="Korhonen P.K."/>
            <person name="Liao S."/>
            <person name="Thamsborg S."/>
            <person name="Xia J."/>
            <person name="Xu P."/>
            <person name="Wang S."/>
            <person name="Scheerlinck J.P."/>
            <person name="Hofmann A."/>
            <person name="Sternberg P.W."/>
            <person name="Wang J."/>
            <person name="Gasser R.B."/>
        </authorList>
    </citation>
    <scope>NUCLEOTIDE SEQUENCE [LARGE SCALE GENOMIC DNA]</scope>
    <source>
        <strain evidence="15">DCEP-RM93M</strain>
    </source>
</reference>
<dbReference type="Gene3D" id="3.30.40.10">
    <property type="entry name" value="Zinc/RING finger domain, C3HC4 (zinc finger)"/>
    <property type="match status" value="1"/>
</dbReference>
<dbReference type="EMBL" id="KL363214">
    <property type="protein sequence ID" value="KFD53713.1"/>
    <property type="molecule type" value="Genomic_DNA"/>
</dbReference>
<evidence type="ECO:0000256" key="4">
    <source>
        <dbReference type="ARBA" id="ARBA00022723"/>
    </source>
</evidence>
<keyword evidence="6" id="KW-0862">Zinc</keyword>
<evidence type="ECO:0000256" key="9">
    <source>
        <dbReference type="ARBA" id="ARBA00030110"/>
    </source>
</evidence>
<name>A0A085M917_9BILA</name>
<protein>
    <recommendedName>
        <fullName evidence="2">E3 ubiquitin-protein ligase RNF170</fullName>
    </recommendedName>
    <alternativeName>
        <fullName evidence="10">RING finger protein 170</fullName>
    </alternativeName>
    <alternativeName>
        <fullName evidence="9">RING-type E3 ubiquitin transferase RNF170</fullName>
    </alternativeName>
</protein>
<evidence type="ECO:0000256" key="1">
    <source>
        <dbReference type="ARBA" id="ARBA00004127"/>
    </source>
</evidence>
<comment type="subcellular location">
    <subcellularLocation>
        <location evidence="1">Endomembrane system</location>
        <topology evidence="1">Multi-pass membrane protein</topology>
    </subcellularLocation>
</comment>
<evidence type="ECO:0000256" key="2">
    <source>
        <dbReference type="ARBA" id="ARBA00014068"/>
    </source>
</evidence>
<keyword evidence="8 13" id="KW-0472">Membrane</keyword>
<dbReference type="PANTHER" id="PTHR22894:SF5">
    <property type="entry name" value="RING-TYPE DOMAIN-CONTAINING PROTEIN"/>
    <property type="match status" value="1"/>
</dbReference>
<accession>A0A085M917</accession>
<dbReference type="GO" id="GO:0012505">
    <property type="term" value="C:endomembrane system"/>
    <property type="evidence" value="ECO:0007669"/>
    <property type="project" value="UniProtKB-SubCell"/>
</dbReference>
<feature type="region of interest" description="Disordered" evidence="12">
    <location>
        <begin position="118"/>
        <end position="137"/>
    </location>
</feature>
<dbReference type="PROSITE" id="PS50089">
    <property type="entry name" value="ZF_RING_2"/>
    <property type="match status" value="1"/>
</dbReference>
<evidence type="ECO:0000259" key="14">
    <source>
        <dbReference type="PROSITE" id="PS50089"/>
    </source>
</evidence>
<evidence type="ECO:0000256" key="13">
    <source>
        <dbReference type="SAM" id="Phobius"/>
    </source>
</evidence>
<keyword evidence="5 11" id="KW-0863">Zinc-finger</keyword>
<evidence type="ECO:0000313" key="16">
    <source>
        <dbReference type="Proteomes" id="UP000030764"/>
    </source>
</evidence>
<feature type="transmembrane region" description="Helical" evidence="13">
    <location>
        <begin position="295"/>
        <end position="313"/>
    </location>
</feature>
<feature type="transmembrane region" description="Helical" evidence="13">
    <location>
        <begin position="54"/>
        <end position="72"/>
    </location>
</feature>
<feature type="transmembrane region" description="Helical" evidence="13">
    <location>
        <begin position="255"/>
        <end position="275"/>
    </location>
</feature>
<dbReference type="SUPFAM" id="SSF57850">
    <property type="entry name" value="RING/U-box"/>
    <property type="match status" value="1"/>
</dbReference>
<dbReference type="InterPro" id="IPR017907">
    <property type="entry name" value="Znf_RING_CS"/>
</dbReference>
<dbReference type="Proteomes" id="UP000030764">
    <property type="component" value="Unassembled WGS sequence"/>
</dbReference>
<proteinExistence type="predicted"/>